<feature type="transmembrane region" description="Helical" evidence="1">
    <location>
        <begin position="21"/>
        <end position="40"/>
    </location>
</feature>
<accession>A0ABX1SJK2</accession>
<keyword evidence="1" id="KW-0812">Transmembrane</keyword>
<feature type="transmembrane region" description="Helical" evidence="1">
    <location>
        <begin position="70"/>
        <end position="93"/>
    </location>
</feature>
<organism evidence="2 3">
    <name type="scientific">Pseudonocardia acidicola</name>
    <dbReference type="NCBI Taxonomy" id="2724939"/>
    <lineage>
        <taxon>Bacteria</taxon>
        <taxon>Bacillati</taxon>
        <taxon>Actinomycetota</taxon>
        <taxon>Actinomycetes</taxon>
        <taxon>Pseudonocardiales</taxon>
        <taxon>Pseudonocardiaceae</taxon>
        <taxon>Pseudonocardia</taxon>
    </lineage>
</organism>
<keyword evidence="3" id="KW-1185">Reference proteome</keyword>
<evidence type="ECO:0000313" key="2">
    <source>
        <dbReference type="EMBL" id="NMI00562.1"/>
    </source>
</evidence>
<feature type="transmembrane region" description="Helical" evidence="1">
    <location>
        <begin position="100"/>
        <end position="116"/>
    </location>
</feature>
<keyword evidence="1" id="KW-1133">Transmembrane helix</keyword>
<comment type="caution">
    <text evidence="2">The sequence shown here is derived from an EMBL/GenBank/DDBJ whole genome shotgun (WGS) entry which is preliminary data.</text>
</comment>
<dbReference type="EMBL" id="JAAXLA010000059">
    <property type="protein sequence ID" value="NMI00562.1"/>
    <property type="molecule type" value="Genomic_DNA"/>
</dbReference>
<evidence type="ECO:0000256" key="1">
    <source>
        <dbReference type="SAM" id="Phobius"/>
    </source>
</evidence>
<reference evidence="2 3" key="1">
    <citation type="submission" date="2020-04" db="EMBL/GenBank/DDBJ databases">
        <authorList>
            <person name="Klaysubun C."/>
            <person name="Duangmal K."/>
            <person name="Lipun K."/>
        </authorList>
    </citation>
    <scope>NUCLEOTIDE SEQUENCE [LARGE SCALE GENOMIC DNA]</scope>
    <source>
        <strain evidence="2 3">K10HN5</strain>
    </source>
</reference>
<feature type="transmembrane region" description="Helical" evidence="1">
    <location>
        <begin position="122"/>
        <end position="140"/>
    </location>
</feature>
<proteinExistence type="predicted"/>
<protein>
    <submittedName>
        <fullName evidence="2">Uncharacterized protein</fullName>
    </submittedName>
</protein>
<dbReference type="Proteomes" id="UP000820669">
    <property type="component" value="Unassembled WGS sequence"/>
</dbReference>
<gene>
    <name evidence="2" type="ORF">HF526_25105</name>
</gene>
<name>A0ABX1SJK2_9PSEU</name>
<sequence>MSSLHEGGRPTARRSAGVPGSVWAATGFWLLFALVSFFAASDSLAADNRDPEVDLVTSQLGPGTVGAKPAMATSGVIAIVVGMVTLSLVLLLLSRRGWSRFALVSVGAFGAISLAWDARWEVFPAFGLLLLGSVALMLPASHRFLRAG</sequence>
<keyword evidence="1" id="KW-0472">Membrane</keyword>
<evidence type="ECO:0000313" key="3">
    <source>
        <dbReference type="Proteomes" id="UP000820669"/>
    </source>
</evidence>